<gene>
    <name evidence="2" type="ORF">OO016_04110</name>
</gene>
<comment type="caution">
    <text evidence="2">The sequence shown here is derived from an EMBL/GenBank/DDBJ whole genome shotgun (WGS) entry which is preliminary data.</text>
</comment>
<evidence type="ECO:0008006" key="4">
    <source>
        <dbReference type="Google" id="ProtNLM"/>
    </source>
</evidence>
<proteinExistence type="predicted"/>
<dbReference type="AlphaFoldDB" id="A0AAE3MJJ3"/>
<evidence type="ECO:0000256" key="1">
    <source>
        <dbReference type="SAM" id="Phobius"/>
    </source>
</evidence>
<accession>A0AAE3MJJ3</accession>
<dbReference type="RefSeq" id="WP_266011069.1">
    <property type="nucleotide sequence ID" value="NZ_JAPFQP010000001.1"/>
</dbReference>
<keyword evidence="3" id="KW-1185">Reference proteome</keyword>
<name>A0AAE3MJJ3_9FLAO</name>
<sequence length="337" mass="39630">MKTELNVRTFLASLLFALILIVPYEYYFREIEKYPRSHELESFDIWADQRAQVPALDSKDIVILGSSRGHFDINIHVWDSLTGRRPLMLAYPGSSPFFPMEDIVNETSFSGTLIVSSAPGLFYTIRSGRGANRGKKFVDHFYNRTYAQRFNQQIFYLYESSLSFLNKSLSLKNIIESRFILPNRDSINNPPVWPPMVAMDKYRNIRMNPFFEKDSAMIKAQTDIWYNPDFKNRFVDSVDVIINHYVSLAHKLQARGGKVVFIRPPVSDWYLTEEAEHFPREKYWDRLIDECNCVGYSYEDFKETKDMIPPEWSHLNRKDSDEYTKFLVNQLSKDKIL</sequence>
<evidence type="ECO:0000313" key="2">
    <source>
        <dbReference type="EMBL" id="MCX2718781.1"/>
    </source>
</evidence>
<keyword evidence="1" id="KW-0812">Transmembrane</keyword>
<keyword evidence="1" id="KW-0472">Membrane</keyword>
<protein>
    <recommendedName>
        <fullName evidence="4">DUF1574 domain-containing protein</fullName>
    </recommendedName>
</protein>
<organism evidence="2 3">
    <name type="scientific">Lentiprolixibacter aurantiacus</name>
    <dbReference type="NCBI Taxonomy" id="2993939"/>
    <lineage>
        <taxon>Bacteria</taxon>
        <taxon>Pseudomonadati</taxon>
        <taxon>Bacteroidota</taxon>
        <taxon>Flavobacteriia</taxon>
        <taxon>Flavobacteriales</taxon>
        <taxon>Flavobacteriaceae</taxon>
        <taxon>Lentiprolixibacter</taxon>
    </lineage>
</organism>
<dbReference type="EMBL" id="JAPFQP010000001">
    <property type="protein sequence ID" value="MCX2718781.1"/>
    <property type="molecule type" value="Genomic_DNA"/>
</dbReference>
<dbReference type="Proteomes" id="UP001207116">
    <property type="component" value="Unassembled WGS sequence"/>
</dbReference>
<feature type="transmembrane region" description="Helical" evidence="1">
    <location>
        <begin position="6"/>
        <end position="27"/>
    </location>
</feature>
<evidence type="ECO:0000313" key="3">
    <source>
        <dbReference type="Proteomes" id="UP001207116"/>
    </source>
</evidence>
<keyword evidence="1" id="KW-1133">Transmembrane helix</keyword>
<reference evidence="2" key="1">
    <citation type="submission" date="2022-11" db="EMBL/GenBank/DDBJ databases">
        <title>The characterization of three novel Bacteroidetes species and genomic analysis of their roles in tidal elemental geochemical cycles.</title>
        <authorList>
            <person name="Ma K.-J."/>
        </authorList>
    </citation>
    <scope>NUCLEOTIDE SEQUENCE</scope>
    <source>
        <strain evidence="2">M415</strain>
    </source>
</reference>